<reference evidence="1 2" key="1">
    <citation type="submission" date="2018-10" db="EMBL/GenBank/DDBJ databases">
        <title>A high-quality apple genome assembly.</title>
        <authorList>
            <person name="Hu J."/>
        </authorList>
    </citation>
    <scope>NUCLEOTIDE SEQUENCE [LARGE SCALE GENOMIC DNA]</scope>
    <source>
        <strain evidence="2">cv. HFTH1</strain>
        <tissue evidence="1">Young leaf</tissue>
    </source>
</reference>
<protein>
    <submittedName>
        <fullName evidence="1">Uncharacterized protein</fullName>
    </submittedName>
</protein>
<accession>A0A498J799</accession>
<keyword evidence="2" id="KW-1185">Reference proteome</keyword>
<dbReference type="EMBL" id="RDQH01000334">
    <property type="protein sequence ID" value="RXH91538.1"/>
    <property type="molecule type" value="Genomic_DNA"/>
</dbReference>
<name>A0A498J799_MALDO</name>
<sequence>MHQRRRSDTEAVLSRHSRANIPFAWEMEPGLSKAATDVHHGDHRDHRVLSENLNVEQLTLKLTPPPRLLSPRGGSARFVVVDRQSRLPLCSIQPSFRLNSFRLVGGGVRKEEDPFLAALVKCTAAKSPIGHPAGNNGKKYVGKKTKTRFSFSCKYSCDVKEDSVVKMPQSPYKQRDGVLYV</sequence>
<dbReference type="PANTHER" id="PTHR33696">
    <property type="entry name" value="T22J18.15-RELATED"/>
    <property type="match status" value="1"/>
</dbReference>
<dbReference type="PANTHER" id="PTHR33696:SF3">
    <property type="entry name" value="FLZ-TYPE DOMAIN-CONTAINING PROTEIN"/>
    <property type="match status" value="1"/>
</dbReference>
<organism evidence="1 2">
    <name type="scientific">Malus domestica</name>
    <name type="common">Apple</name>
    <name type="synonym">Pyrus malus</name>
    <dbReference type="NCBI Taxonomy" id="3750"/>
    <lineage>
        <taxon>Eukaryota</taxon>
        <taxon>Viridiplantae</taxon>
        <taxon>Streptophyta</taxon>
        <taxon>Embryophyta</taxon>
        <taxon>Tracheophyta</taxon>
        <taxon>Spermatophyta</taxon>
        <taxon>Magnoliopsida</taxon>
        <taxon>eudicotyledons</taxon>
        <taxon>Gunneridae</taxon>
        <taxon>Pentapetalae</taxon>
        <taxon>rosids</taxon>
        <taxon>fabids</taxon>
        <taxon>Rosales</taxon>
        <taxon>Rosaceae</taxon>
        <taxon>Amygdaloideae</taxon>
        <taxon>Maleae</taxon>
        <taxon>Malus</taxon>
    </lineage>
</organism>
<evidence type="ECO:0000313" key="2">
    <source>
        <dbReference type="Proteomes" id="UP000290289"/>
    </source>
</evidence>
<evidence type="ECO:0000313" key="1">
    <source>
        <dbReference type="EMBL" id="RXH91538.1"/>
    </source>
</evidence>
<gene>
    <name evidence="1" type="ORF">DVH24_020561</name>
</gene>
<dbReference type="Proteomes" id="UP000290289">
    <property type="component" value="Chromosome 8"/>
</dbReference>
<dbReference type="AlphaFoldDB" id="A0A498J799"/>
<comment type="caution">
    <text evidence="1">The sequence shown here is derived from an EMBL/GenBank/DDBJ whole genome shotgun (WGS) entry which is preliminary data.</text>
</comment>
<proteinExistence type="predicted"/>